<feature type="compositionally biased region" description="Pro residues" evidence="1">
    <location>
        <begin position="79"/>
        <end position="90"/>
    </location>
</feature>
<gene>
    <name evidence="2" type="ORF">CBYS24578_00006997</name>
</gene>
<evidence type="ECO:0000256" key="1">
    <source>
        <dbReference type="SAM" id="MobiDB-lite"/>
    </source>
</evidence>
<evidence type="ECO:0000313" key="3">
    <source>
        <dbReference type="Proteomes" id="UP000754883"/>
    </source>
</evidence>
<organism evidence="2 3">
    <name type="scientific">Clonostachys byssicola</name>
    <dbReference type="NCBI Taxonomy" id="160290"/>
    <lineage>
        <taxon>Eukaryota</taxon>
        <taxon>Fungi</taxon>
        <taxon>Dikarya</taxon>
        <taxon>Ascomycota</taxon>
        <taxon>Pezizomycotina</taxon>
        <taxon>Sordariomycetes</taxon>
        <taxon>Hypocreomycetidae</taxon>
        <taxon>Hypocreales</taxon>
        <taxon>Bionectriaceae</taxon>
        <taxon>Clonostachys</taxon>
    </lineage>
</organism>
<reference evidence="2" key="1">
    <citation type="submission" date="2021-10" db="EMBL/GenBank/DDBJ databases">
        <authorList>
            <person name="Piombo E."/>
        </authorList>
    </citation>
    <scope>NUCLEOTIDE SEQUENCE</scope>
</reference>
<dbReference type="EMBL" id="CABFNO020001476">
    <property type="protein sequence ID" value="CAG9990742.1"/>
    <property type="molecule type" value="Genomic_DNA"/>
</dbReference>
<proteinExistence type="predicted"/>
<comment type="caution">
    <text evidence="2">The sequence shown here is derived from an EMBL/GenBank/DDBJ whole genome shotgun (WGS) entry which is preliminary data.</text>
</comment>
<protein>
    <submittedName>
        <fullName evidence="2">Uncharacterized protein</fullName>
    </submittedName>
</protein>
<evidence type="ECO:0000313" key="2">
    <source>
        <dbReference type="EMBL" id="CAG9990742.1"/>
    </source>
</evidence>
<feature type="compositionally biased region" description="Low complexity" evidence="1">
    <location>
        <begin position="64"/>
        <end position="78"/>
    </location>
</feature>
<name>A0A9N9ULT9_9HYPO</name>
<feature type="region of interest" description="Disordered" evidence="1">
    <location>
        <begin position="62"/>
        <end position="118"/>
    </location>
</feature>
<dbReference type="AlphaFoldDB" id="A0A9N9ULT9"/>
<accession>A0A9N9ULT9</accession>
<dbReference type="Proteomes" id="UP000754883">
    <property type="component" value="Unassembled WGS sequence"/>
</dbReference>
<keyword evidence="3" id="KW-1185">Reference proteome</keyword>
<sequence>MSAPKTTRFLSKYDSTGGYIHRAEGLRSGVRRCVVGVEIKVIGNDGGETLGILSGFISRLDRNAPATKTSTGTSTLTPPLAPPPAPPPTQTAPMAPITSSTGRQSHIPPLSGLNRRSNAHTSEEQWSCFFFLLLMQQKSEE</sequence>
<dbReference type="OrthoDB" id="4217619at2759"/>